<feature type="domain" description="YCII-related" evidence="2">
    <location>
        <begin position="19"/>
        <end position="90"/>
    </location>
</feature>
<dbReference type="STRING" id="1150625.Q75_00390"/>
<proteinExistence type="inferred from homology"/>
<gene>
    <name evidence="3" type="ORF">Q75_00390</name>
</gene>
<dbReference type="Pfam" id="PF03795">
    <property type="entry name" value="YCII"/>
    <property type="match status" value="1"/>
</dbReference>
<evidence type="ECO:0000256" key="1">
    <source>
        <dbReference type="ARBA" id="ARBA00007689"/>
    </source>
</evidence>
<keyword evidence="4" id="KW-1185">Reference proteome</keyword>
<dbReference type="InterPro" id="IPR011008">
    <property type="entry name" value="Dimeric_a/b-barrel"/>
</dbReference>
<organism evidence="3 4">
    <name type="scientific">Bacillus coahuilensis p1.1.43</name>
    <dbReference type="NCBI Taxonomy" id="1150625"/>
    <lineage>
        <taxon>Bacteria</taxon>
        <taxon>Bacillati</taxon>
        <taxon>Bacillota</taxon>
        <taxon>Bacilli</taxon>
        <taxon>Bacillales</taxon>
        <taxon>Bacillaceae</taxon>
        <taxon>Bacillus</taxon>
    </lineage>
</organism>
<accession>A0A147KCK1</accession>
<dbReference type="SUPFAM" id="SSF54909">
    <property type="entry name" value="Dimeric alpha+beta barrel"/>
    <property type="match status" value="1"/>
</dbReference>
<dbReference type="OrthoDB" id="8589613at2"/>
<name>A0A147KCK1_9BACI</name>
<dbReference type="EMBL" id="LDYG01000001">
    <property type="protein sequence ID" value="KUP09417.1"/>
    <property type="molecule type" value="Genomic_DNA"/>
</dbReference>
<dbReference type="AlphaFoldDB" id="A0A147KCK1"/>
<evidence type="ECO:0000313" key="3">
    <source>
        <dbReference type="EMBL" id="KUP09417.1"/>
    </source>
</evidence>
<dbReference type="RefSeq" id="WP_059349953.1">
    <property type="nucleotide sequence ID" value="NZ_LDYG01000001.1"/>
</dbReference>
<dbReference type="Gene3D" id="3.30.70.1060">
    <property type="entry name" value="Dimeric alpha+beta barrel"/>
    <property type="match status" value="1"/>
</dbReference>
<comment type="similarity">
    <text evidence="1">Belongs to the YciI family.</text>
</comment>
<evidence type="ECO:0000313" key="4">
    <source>
        <dbReference type="Proteomes" id="UP000074108"/>
    </source>
</evidence>
<sequence>MREYIYILKLIPRLQDAGNWSEEDQDLVKQHFVRLKEYRDEGKVILAGKTDREDEKGFGIVIFKEASDEEAEVFMKEDPAVKHGIMTAEVFPYRVALYPE</sequence>
<protein>
    <recommendedName>
        <fullName evidence="2">YCII-related domain-containing protein</fullName>
    </recommendedName>
</protein>
<dbReference type="Proteomes" id="UP000074108">
    <property type="component" value="Unassembled WGS sequence"/>
</dbReference>
<dbReference type="PATRIC" id="fig|1150625.3.peg.81"/>
<evidence type="ECO:0000259" key="2">
    <source>
        <dbReference type="Pfam" id="PF03795"/>
    </source>
</evidence>
<dbReference type="InterPro" id="IPR005545">
    <property type="entry name" value="YCII"/>
</dbReference>
<reference evidence="3 4" key="1">
    <citation type="journal article" date="2016" name="Front. Microbiol.">
        <title>Microevolution Analysis of Bacillus coahuilensis Unveils Differences in Phosphorus Acquisition Strategies and Their Regulation.</title>
        <authorList>
            <person name="Gomez-Lunar Z."/>
            <person name="Hernandez-Gonzalez I."/>
            <person name="Rodriguez-Torres M.D."/>
            <person name="Souza V."/>
            <person name="Olmedo-Alvarez G."/>
        </authorList>
    </citation>
    <scope>NUCLEOTIDE SEQUENCE [LARGE SCALE GENOMIC DNA]</scope>
    <source>
        <strain evidence="4">p1.1.43</strain>
    </source>
</reference>
<comment type="caution">
    <text evidence="3">The sequence shown here is derived from an EMBL/GenBank/DDBJ whole genome shotgun (WGS) entry which is preliminary data.</text>
</comment>